<reference evidence="5 6" key="2">
    <citation type="journal article" date="2019" name="Nat. Med.">
        <title>A library of human gut bacterial isolates paired with longitudinal multiomics data enables mechanistic microbiome research.</title>
        <authorList>
            <person name="Poyet M."/>
            <person name="Groussin M."/>
            <person name="Gibbons S.M."/>
            <person name="Avila-Pacheco J."/>
            <person name="Jiang X."/>
            <person name="Kearney S.M."/>
            <person name="Perrotta A.R."/>
            <person name="Berdy B."/>
            <person name="Zhao S."/>
            <person name="Lieberman T.D."/>
            <person name="Swanson P.K."/>
            <person name="Smith M."/>
            <person name="Roesemann S."/>
            <person name="Alexander J.E."/>
            <person name="Rich S.A."/>
            <person name="Livny J."/>
            <person name="Vlamakis H."/>
            <person name="Clish C."/>
            <person name="Bullock K."/>
            <person name="Deik A."/>
            <person name="Scott J."/>
            <person name="Pierce K.A."/>
            <person name="Xavier R.J."/>
            <person name="Alm E.J."/>
        </authorList>
    </citation>
    <scope>NUCLEOTIDE SEQUENCE [LARGE SCALE GENOMIC DNA]</scope>
    <source>
        <strain evidence="2 5">BIOML-A162</strain>
        <strain evidence="1 6">BIOML-A165</strain>
    </source>
</reference>
<sequence>MAIAATLLASCNKDEEETEIQGFKVLEYRPAPGQFINEGFDCQTMEEANAYAEERFNKKLYVSLGSFGGYITVKMPKEIKNRKGYDFGIIGNPFSGSSEPGIVWVSEDANGNGKADDVWYELKGSDEPERDYSVTYHRPDAAGDIPWEDSKGESGVIKYLPQYHDQMYYPNWIKEDSYTLKGSMLEARTEQEGGIWKNKDFGKGYADNWGSDMAKDDNGNYRYNQFDLDDAVDQNGNPVTLERIHFVKVQSAILKNVESIGEVSTEVVGFKAF</sequence>
<evidence type="ECO:0000313" key="6">
    <source>
        <dbReference type="Proteomes" id="UP000460317"/>
    </source>
</evidence>
<gene>
    <name evidence="3" type="ORF">DW780_12955</name>
    <name evidence="2" type="ORF">GAN91_05695</name>
    <name evidence="1" type="ORF">GAN93_23600</name>
</gene>
<evidence type="ECO:0000313" key="1">
    <source>
        <dbReference type="EMBL" id="KAB4447688.1"/>
    </source>
</evidence>
<evidence type="ECO:0000313" key="5">
    <source>
        <dbReference type="Proteomes" id="UP000436858"/>
    </source>
</evidence>
<dbReference type="Proteomes" id="UP000460317">
    <property type="component" value="Unassembled WGS sequence"/>
</dbReference>
<evidence type="ECO:0000313" key="4">
    <source>
        <dbReference type="Proteomes" id="UP000284785"/>
    </source>
</evidence>
<dbReference type="AlphaFoldDB" id="A0A2J6A2L5"/>
<reference evidence="3 4" key="1">
    <citation type="submission" date="2018-08" db="EMBL/GenBank/DDBJ databases">
        <title>A genome reference for cultivated species of the human gut microbiota.</title>
        <authorList>
            <person name="Zou Y."/>
            <person name="Xue W."/>
            <person name="Luo G."/>
        </authorList>
    </citation>
    <scope>NUCLEOTIDE SEQUENCE [LARGE SCALE GENOMIC DNA]</scope>
    <source>
        <strain evidence="3 4">AM30-26</strain>
    </source>
</reference>
<protein>
    <submittedName>
        <fullName evidence="3">Cell surface protein</fullName>
    </submittedName>
</protein>
<dbReference type="EMBL" id="WCSB01000038">
    <property type="protein sequence ID" value="KAB4447688.1"/>
    <property type="molecule type" value="Genomic_DNA"/>
</dbReference>
<proteinExistence type="predicted"/>
<comment type="caution">
    <text evidence="3">The sequence shown here is derived from an EMBL/GenBank/DDBJ whole genome shotgun (WGS) entry which is preliminary data.</text>
</comment>
<evidence type="ECO:0000313" key="3">
    <source>
        <dbReference type="EMBL" id="RHD87969.1"/>
    </source>
</evidence>
<name>A0A2J6A2L5_BACT4</name>
<dbReference type="EMBL" id="WCRY01000004">
    <property type="protein sequence ID" value="KAB4485210.1"/>
    <property type="molecule type" value="Genomic_DNA"/>
</dbReference>
<accession>A0A2J6A2L5</accession>
<dbReference type="EMBL" id="QSJP01000010">
    <property type="protein sequence ID" value="RHD87969.1"/>
    <property type="molecule type" value="Genomic_DNA"/>
</dbReference>
<organism evidence="3 4">
    <name type="scientific">Bacteroides thetaiotaomicron</name>
    <dbReference type="NCBI Taxonomy" id="818"/>
    <lineage>
        <taxon>Bacteria</taxon>
        <taxon>Pseudomonadati</taxon>
        <taxon>Bacteroidota</taxon>
        <taxon>Bacteroidia</taxon>
        <taxon>Bacteroidales</taxon>
        <taxon>Bacteroidaceae</taxon>
        <taxon>Bacteroides</taxon>
    </lineage>
</organism>
<dbReference type="Proteomes" id="UP000436858">
    <property type="component" value="Unassembled WGS sequence"/>
</dbReference>
<dbReference type="Proteomes" id="UP000284785">
    <property type="component" value="Unassembled WGS sequence"/>
</dbReference>
<evidence type="ECO:0000313" key="2">
    <source>
        <dbReference type="EMBL" id="KAB4485210.1"/>
    </source>
</evidence>